<evidence type="ECO:0000313" key="2">
    <source>
        <dbReference type="EMBL" id="KZT18598.1"/>
    </source>
</evidence>
<dbReference type="InParanoid" id="A0A165MP75"/>
<feature type="region of interest" description="Disordered" evidence="1">
    <location>
        <begin position="414"/>
        <end position="436"/>
    </location>
</feature>
<protein>
    <submittedName>
        <fullName evidence="2">Uncharacterized protein</fullName>
    </submittedName>
</protein>
<proteinExistence type="predicted"/>
<dbReference type="Proteomes" id="UP000076761">
    <property type="component" value="Unassembled WGS sequence"/>
</dbReference>
<feature type="region of interest" description="Disordered" evidence="1">
    <location>
        <begin position="1"/>
        <end position="23"/>
    </location>
</feature>
<feature type="compositionally biased region" description="Basic and acidic residues" evidence="1">
    <location>
        <begin position="75"/>
        <end position="99"/>
    </location>
</feature>
<dbReference type="AlphaFoldDB" id="A0A165MP75"/>
<feature type="region of interest" description="Disordered" evidence="1">
    <location>
        <begin position="237"/>
        <end position="291"/>
    </location>
</feature>
<dbReference type="EMBL" id="KV425670">
    <property type="protein sequence ID" value="KZT18598.1"/>
    <property type="molecule type" value="Genomic_DNA"/>
</dbReference>
<feature type="region of interest" description="Disordered" evidence="1">
    <location>
        <begin position="53"/>
        <end position="113"/>
    </location>
</feature>
<gene>
    <name evidence="2" type="ORF">NEOLEDRAFT_1184134</name>
</gene>
<accession>A0A165MP75</accession>
<organism evidence="2 3">
    <name type="scientific">Neolentinus lepideus HHB14362 ss-1</name>
    <dbReference type="NCBI Taxonomy" id="1314782"/>
    <lineage>
        <taxon>Eukaryota</taxon>
        <taxon>Fungi</taxon>
        <taxon>Dikarya</taxon>
        <taxon>Basidiomycota</taxon>
        <taxon>Agaricomycotina</taxon>
        <taxon>Agaricomycetes</taxon>
        <taxon>Gloeophyllales</taxon>
        <taxon>Gloeophyllaceae</taxon>
        <taxon>Neolentinus</taxon>
    </lineage>
</organism>
<dbReference type="OrthoDB" id="3045099at2759"/>
<keyword evidence="3" id="KW-1185">Reference proteome</keyword>
<dbReference type="STRING" id="1314782.A0A165MP75"/>
<name>A0A165MP75_9AGAM</name>
<feature type="compositionally biased region" description="Polar residues" evidence="1">
    <location>
        <begin position="1"/>
        <end position="16"/>
    </location>
</feature>
<dbReference type="SUPFAM" id="SSF57997">
    <property type="entry name" value="Tropomyosin"/>
    <property type="match status" value="1"/>
</dbReference>
<feature type="compositionally biased region" description="Basic and acidic residues" evidence="1">
    <location>
        <begin position="53"/>
        <end position="67"/>
    </location>
</feature>
<reference evidence="2 3" key="1">
    <citation type="journal article" date="2016" name="Mol. Biol. Evol.">
        <title>Comparative Genomics of Early-Diverging Mushroom-Forming Fungi Provides Insights into the Origins of Lignocellulose Decay Capabilities.</title>
        <authorList>
            <person name="Nagy L.G."/>
            <person name="Riley R."/>
            <person name="Tritt A."/>
            <person name="Adam C."/>
            <person name="Daum C."/>
            <person name="Floudas D."/>
            <person name="Sun H."/>
            <person name="Yadav J.S."/>
            <person name="Pangilinan J."/>
            <person name="Larsson K.H."/>
            <person name="Matsuura K."/>
            <person name="Barry K."/>
            <person name="Labutti K."/>
            <person name="Kuo R."/>
            <person name="Ohm R.A."/>
            <person name="Bhattacharya S.S."/>
            <person name="Shirouzu T."/>
            <person name="Yoshinaga Y."/>
            <person name="Martin F.M."/>
            <person name="Grigoriev I.V."/>
            <person name="Hibbett D.S."/>
        </authorList>
    </citation>
    <scope>NUCLEOTIDE SEQUENCE [LARGE SCALE GENOMIC DNA]</scope>
    <source>
        <strain evidence="2 3">HHB14362 ss-1</strain>
    </source>
</reference>
<sequence>MPADQTVSSMGDSGKTSAKGATGRAMIAKMSDLEDNLADAEKTIQILEKQLDKTQKEVKRQKDRIENLEEANDGLENRTQDLETRIRELEDRFGEKPGESSENDELDGVEQSQERLERLERSVLAMKDPNLRQLIRTVFQLRMGVGCLMPDVLPAWPENEAEWPIDKATNTRLVRFKWEEPPTENANWAGIQDIVEYIWTKGGARAPSAIPALRDITDDDLESKVVQKVKDLAKNLRGAKKKESTNEPSSTPDGDVDGANGAAPVTVVAQKSALPKNWKAQRQSRQKGKLDVRIRKREKLPEGSEYLLPKYDAAFTSTLMSDDEDELDVHGGKTGRFISRCLAWRSETMRNLLDTVDQVADPKPATKYTPRVSGPVKEEPPPIATTLKNRARRWMVSPEWLQRDGNKEFDIPSHIAESGRAWGDAEDPETLEEKKRKLLDEQVRGLLSLS</sequence>
<evidence type="ECO:0000256" key="1">
    <source>
        <dbReference type="SAM" id="MobiDB-lite"/>
    </source>
</evidence>
<dbReference type="Gene3D" id="1.10.287.1490">
    <property type="match status" value="1"/>
</dbReference>
<evidence type="ECO:0000313" key="3">
    <source>
        <dbReference type="Proteomes" id="UP000076761"/>
    </source>
</evidence>